<comment type="subcellular location">
    <subcellularLocation>
        <location evidence="1">Membrane</location>
        <topology evidence="1">Multi-pass membrane protein</topology>
    </subcellularLocation>
</comment>
<evidence type="ECO:0000313" key="7">
    <source>
        <dbReference type="EMBL" id="CAD7704568.1"/>
    </source>
</evidence>
<dbReference type="InterPro" id="IPR050186">
    <property type="entry name" value="TPT_transporter"/>
</dbReference>
<keyword evidence="4 5" id="KW-0472">Membrane</keyword>
<feature type="transmembrane region" description="Helical" evidence="5">
    <location>
        <begin position="132"/>
        <end position="154"/>
    </location>
</feature>
<evidence type="ECO:0000256" key="3">
    <source>
        <dbReference type="ARBA" id="ARBA00022989"/>
    </source>
</evidence>
<gene>
    <name evidence="7" type="ORF">OSTQU699_LOCUS9922</name>
</gene>
<dbReference type="Pfam" id="PF03151">
    <property type="entry name" value="TPT"/>
    <property type="match status" value="1"/>
</dbReference>
<dbReference type="OrthoDB" id="6418713at2759"/>
<dbReference type="PANTHER" id="PTHR11132">
    <property type="entry name" value="SOLUTE CARRIER FAMILY 35"/>
    <property type="match status" value="1"/>
</dbReference>
<sequence>MLSSQIIAPLAPSAVVAARRGGLPGLKPAGAAGRQAHLQAHRDGASPFLPAAPGLRLRRPSPVVVADPAKEVVATRAAAEELQGLDGAAAKVFGPTLAPSIVTSGFITMWYALNVVFNLTNKSIFKFFPYPWTVSTVHVLVGSIYCLFTYSIGLKQASFGRVINKEEFKKISGPAIMHAIGHIAANVSFAAVAISLTHTVKTLEPAFNSLLSWIITGQATPFPVVLSLVPIMGGVALASAAELSFNWLGFGSAMLSNITFAFRAVWGKGAIKSIPNLDSTAVYAYTTLISVFFCLPLALIIEGPTLKAGAKAAIAKVGAQTFYTSLLAVGLFYHLYNQFAFNTLGRVNPVSHGVCNVVKRVVIIGTSVVFFGNILTTQTKIGTAIALFGTYLYVEAQKRFKAPPPPQAEGAAA</sequence>
<keyword evidence="2 5" id="KW-0812">Transmembrane</keyword>
<evidence type="ECO:0000256" key="1">
    <source>
        <dbReference type="ARBA" id="ARBA00004141"/>
    </source>
</evidence>
<evidence type="ECO:0000256" key="2">
    <source>
        <dbReference type="ARBA" id="ARBA00022692"/>
    </source>
</evidence>
<feature type="domain" description="Sugar phosphate transporter" evidence="6">
    <location>
        <begin position="105"/>
        <end position="393"/>
    </location>
</feature>
<keyword evidence="3 5" id="KW-1133">Transmembrane helix</keyword>
<feature type="transmembrane region" description="Helical" evidence="5">
    <location>
        <begin position="243"/>
        <end position="262"/>
    </location>
</feature>
<reference evidence="7" key="1">
    <citation type="submission" date="2020-12" db="EMBL/GenBank/DDBJ databases">
        <authorList>
            <person name="Iha C."/>
        </authorList>
    </citation>
    <scope>NUCLEOTIDE SEQUENCE</scope>
</reference>
<feature type="transmembrane region" description="Helical" evidence="5">
    <location>
        <begin position="313"/>
        <end position="336"/>
    </location>
</feature>
<comment type="caution">
    <text evidence="7">The sequence shown here is derived from an EMBL/GenBank/DDBJ whole genome shotgun (WGS) entry which is preliminary data.</text>
</comment>
<dbReference type="AlphaFoldDB" id="A0A8S1JBV3"/>
<feature type="transmembrane region" description="Helical" evidence="5">
    <location>
        <begin position="92"/>
        <end position="112"/>
    </location>
</feature>
<evidence type="ECO:0000259" key="6">
    <source>
        <dbReference type="Pfam" id="PF03151"/>
    </source>
</evidence>
<name>A0A8S1JBV3_9CHLO</name>
<evidence type="ECO:0000313" key="8">
    <source>
        <dbReference type="Proteomes" id="UP000708148"/>
    </source>
</evidence>
<evidence type="ECO:0000256" key="5">
    <source>
        <dbReference type="SAM" id="Phobius"/>
    </source>
</evidence>
<dbReference type="GO" id="GO:0016020">
    <property type="term" value="C:membrane"/>
    <property type="evidence" value="ECO:0007669"/>
    <property type="project" value="UniProtKB-SubCell"/>
</dbReference>
<keyword evidence="8" id="KW-1185">Reference proteome</keyword>
<proteinExistence type="predicted"/>
<feature type="transmembrane region" description="Helical" evidence="5">
    <location>
        <begin position="210"/>
        <end position="231"/>
    </location>
</feature>
<organism evidence="7 8">
    <name type="scientific">Ostreobium quekettii</name>
    <dbReference type="NCBI Taxonomy" id="121088"/>
    <lineage>
        <taxon>Eukaryota</taxon>
        <taxon>Viridiplantae</taxon>
        <taxon>Chlorophyta</taxon>
        <taxon>core chlorophytes</taxon>
        <taxon>Ulvophyceae</taxon>
        <taxon>TCBD clade</taxon>
        <taxon>Bryopsidales</taxon>
        <taxon>Ostreobineae</taxon>
        <taxon>Ostreobiaceae</taxon>
        <taxon>Ostreobium</taxon>
    </lineage>
</organism>
<feature type="transmembrane region" description="Helical" evidence="5">
    <location>
        <begin position="175"/>
        <end position="198"/>
    </location>
</feature>
<evidence type="ECO:0000256" key="4">
    <source>
        <dbReference type="ARBA" id="ARBA00023136"/>
    </source>
</evidence>
<protein>
    <recommendedName>
        <fullName evidence="6">Sugar phosphate transporter domain-containing protein</fullName>
    </recommendedName>
</protein>
<dbReference type="InterPro" id="IPR004853">
    <property type="entry name" value="Sugar_P_trans_dom"/>
</dbReference>
<feature type="transmembrane region" description="Helical" evidence="5">
    <location>
        <begin position="282"/>
        <end position="301"/>
    </location>
</feature>
<accession>A0A8S1JBV3</accession>
<dbReference type="Proteomes" id="UP000708148">
    <property type="component" value="Unassembled WGS sequence"/>
</dbReference>
<dbReference type="EMBL" id="CAJHUC010002927">
    <property type="protein sequence ID" value="CAD7704568.1"/>
    <property type="molecule type" value="Genomic_DNA"/>
</dbReference>